<feature type="signal peptide" evidence="2">
    <location>
        <begin position="1"/>
        <end position="22"/>
    </location>
</feature>
<dbReference type="Pfam" id="PF01108">
    <property type="entry name" value="Tissue_fac"/>
    <property type="match status" value="1"/>
</dbReference>
<dbReference type="InterPro" id="IPR013783">
    <property type="entry name" value="Ig-like_fold"/>
</dbReference>
<dbReference type="PANTHER" id="PTHR20859">
    <property type="entry name" value="INTERFERON/INTERLEUKIN RECEPTOR"/>
    <property type="match status" value="1"/>
</dbReference>
<dbReference type="GO" id="GO:0005886">
    <property type="term" value="C:plasma membrane"/>
    <property type="evidence" value="ECO:0007669"/>
    <property type="project" value="TreeGrafter"/>
</dbReference>
<dbReference type="SUPFAM" id="SSF49265">
    <property type="entry name" value="Fibronectin type III"/>
    <property type="match status" value="1"/>
</dbReference>
<dbReference type="InterPro" id="IPR003961">
    <property type="entry name" value="FN3_dom"/>
</dbReference>
<dbReference type="InterPro" id="IPR050650">
    <property type="entry name" value="Type-II_Cytokine-TF_Rcpt"/>
</dbReference>
<reference evidence="5" key="2">
    <citation type="submission" date="2025-08" db="UniProtKB">
        <authorList>
            <consortium name="RefSeq"/>
        </authorList>
    </citation>
    <scope>IDENTIFICATION</scope>
    <source>
        <tissue evidence="5">Blood</tissue>
    </source>
</reference>
<gene>
    <name evidence="5" type="primary">ifnlr1</name>
</gene>
<keyword evidence="1" id="KW-0812">Transmembrane</keyword>
<dbReference type="OMA" id="FCYACLS"/>
<dbReference type="RefSeq" id="XP_017309003.1">
    <property type="nucleotide sequence ID" value="XM_017453514.3"/>
</dbReference>
<organism evidence="4 5">
    <name type="scientific">Ictalurus punctatus</name>
    <name type="common">Channel catfish</name>
    <name type="synonym">Silurus punctatus</name>
    <dbReference type="NCBI Taxonomy" id="7998"/>
    <lineage>
        <taxon>Eukaryota</taxon>
        <taxon>Metazoa</taxon>
        <taxon>Chordata</taxon>
        <taxon>Craniata</taxon>
        <taxon>Vertebrata</taxon>
        <taxon>Euteleostomi</taxon>
        <taxon>Actinopterygii</taxon>
        <taxon>Neopterygii</taxon>
        <taxon>Teleostei</taxon>
        <taxon>Ostariophysi</taxon>
        <taxon>Siluriformes</taxon>
        <taxon>Ictaluridae</taxon>
        <taxon>Ictalurus</taxon>
    </lineage>
</organism>
<evidence type="ECO:0000313" key="5">
    <source>
        <dbReference type="RefSeq" id="XP_017309003.1"/>
    </source>
</evidence>
<dbReference type="InterPro" id="IPR036116">
    <property type="entry name" value="FN3_sf"/>
</dbReference>
<keyword evidence="1" id="KW-0472">Membrane</keyword>
<reference evidence="4" key="1">
    <citation type="journal article" date="2016" name="Nat. Commun.">
        <title>The channel catfish genome sequence provides insights into the evolution of scale formation in teleosts.</title>
        <authorList>
            <person name="Liu Z."/>
            <person name="Liu S."/>
            <person name="Yao J."/>
            <person name="Bao L."/>
            <person name="Zhang J."/>
            <person name="Li Y."/>
            <person name="Jiang C."/>
            <person name="Sun L."/>
            <person name="Wang R."/>
            <person name="Zhang Y."/>
            <person name="Zhou T."/>
            <person name="Zeng Q."/>
            <person name="Fu Q."/>
            <person name="Gao S."/>
            <person name="Li N."/>
            <person name="Koren S."/>
            <person name="Jiang Y."/>
            <person name="Zimin A."/>
            <person name="Xu P."/>
            <person name="Phillippy A.M."/>
            <person name="Geng X."/>
            <person name="Song L."/>
            <person name="Sun F."/>
            <person name="Li C."/>
            <person name="Wang X."/>
            <person name="Chen A."/>
            <person name="Jin Y."/>
            <person name="Yuan Z."/>
            <person name="Yang Y."/>
            <person name="Tan S."/>
            <person name="Peatman E."/>
            <person name="Lu J."/>
            <person name="Qin Z."/>
            <person name="Dunham R."/>
            <person name="Li Z."/>
            <person name="Sonstegard T."/>
            <person name="Feng J."/>
            <person name="Danzmann R.G."/>
            <person name="Schroeder S."/>
            <person name="Scheffler B."/>
            <person name="Duke M.V."/>
            <person name="Ballard L."/>
            <person name="Kucuktas H."/>
            <person name="Kaltenboeck L."/>
            <person name="Liu H."/>
            <person name="Armbruster J."/>
            <person name="Xie Y."/>
            <person name="Kirby M.L."/>
            <person name="Tian Y."/>
            <person name="Flanagan M.E."/>
            <person name="Mu W."/>
            <person name="Waldbieser G.C."/>
        </authorList>
    </citation>
    <scope>NUCLEOTIDE SEQUENCE [LARGE SCALE GENOMIC DNA]</scope>
    <source>
        <strain evidence="4">SDA103</strain>
    </source>
</reference>
<dbReference type="CTD" id="163702"/>
<dbReference type="KEGG" id="ipu:108256541"/>
<evidence type="ECO:0000259" key="3">
    <source>
        <dbReference type="Pfam" id="PF01108"/>
    </source>
</evidence>
<keyword evidence="1" id="KW-1133">Transmembrane helix</keyword>
<name>A0A2D0PR01_ICTPU</name>
<dbReference type="GO" id="GO:0004896">
    <property type="term" value="F:cytokine receptor activity"/>
    <property type="evidence" value="ECO:0007669"/>
    <property type="project" value="TreeGrafter"/>
</dbReference>
<dbReference type="SMR" id="A0A2D0PR01"/>
<keyword evidence="2" id="KW-0732">Signal</keyword>
<dbReference type="STRING" id="7998.ENSIPUP00000034496"/>
<feature type="chain" id="PRO_5013288332" evidence="2">
    <location>
        <begin position="23"/>
        <end position="581"/>
    </location>
</feature>
<proteinExistence type="predicted"/>
<evidence type="ECO:0000256" key="2">
    <source>
        <dbReference type="SAM" id="SignalP"/>
    </source>
</evidence>
<dbReference type="PANTHER" id="PTHR20859:SF53">
    <property type="entry name" value="INTERLEUKIN-22 RECEPTOR SUBUNIT ALPHA-1"/>
    <property type="match status" value="1"/>
</dbReference>
<dbReference type="Gene3D" id="2.60.40.10">
    <property type="entry name" value="Immunoglobulins"/>
    <property type="match status" value="1"/>
</dbReference>
<keyword evidence="5" id="KW-0675">Receptor</keyword>
<evidence type="ECO:0000256" key="1">
    <source>
        <dbReference type="SAM" id="Phobius"/>
    </source>
</evidence>
<dbReference type="GeneID" id="108256541"/>
<dbReference type="Proteomes" id="UP000221080">
    <property type="component" value="Chromosome 23"/>
</dbReference>
<sequence length="581" mass="65017">MDLDMWLLRALILLVWCSGSWCNNCSMTKVYFESRNFHSRLHWDEVKMPGRKVRYSVKYQVYGEQLKLMTGCHNIAERSCDLSSAMMNIRLKYYVKVMVDELCIGEFRNFIPSEQTSLEAPRLSGITAGSSFTIILTTPMGPQKHTIREISCWERCQYSGESPVNYIVTLTRPESEAGKVFQNTSGMITLSHLDKNTQYCGVALYELTHPGVKRQSENTTFCVALPAADKPWIPVIVVSVLVAFFLLITMSVILCQQHVKRKGNLPKALQNMLMQPTPNFNPDPKVEINAVKVYAESPWNTSKSELTLPKVLKETRTVNIEGYAPQDYQEKDWHCHSYTNDQAVPASNQSAESCTSYSMVVVGMEPPNREELTSCANDSGLGGSISPGLSSCTDDDLFQILPNAEPEEDLGMIEPDSTSELLVLPVSRGANGKLQFSIAFHPVDSNVNHSSEIMPLVPRSTTVKERTLLLTDLVSMGDSDWTDNELSSDHRNNYLPNRVPQICSELPSSETISKVLLSDSTSNYRENWVPGILPDLQPNDTTCIVNHNKLNELAEPEEDVDESPSELEAIFLGGWMVHVQG</sequence>
<keyword evidence="4" id="KW-1185">Reference proteome</keyword>
<dbReference type="AlphaFoldDB" id="A0A2D0PR01"/>
<feature type="transmembrane region" description="Helical" evidence="1">
    <location>
        <begin position="232"/>
        <end position="255"/>
    </location>
</feature>
<feature type="domain" description="Fibronectin type-III" evidence="3">
    <location>
        <begin position="27"/>
        <end position="98"/>
    </location>
</feature>
<protein>
    <submittedName>
        <fullName evidence="5">Interferon lambda receptor 1</fullName>
    </submittedName>
</protein>
<accession>A0A2D0PR01</accession>
<dbReference type="OrthoDB" id="9908819at2759"/>
<evidence type="ECO:0000313" key="4">
    <source>
        <dbReference type="Proteomes" id="UP000221080"/>
    </source>
</evidence>